<keyword evidence="11" id="KW-1185">Reference proteome</keyword>
<protein>
    <submittedName>
        <fullName evidence="10">CUZD1 protein</fullName>
    </submittedName>
</protein>
<dbReference type="PANTHER" id="PTHR14002:SF27">
    <property type="entry name" value="CUB AND ZONA PELLUCIDA-LIKE DOMAIN-CONTAINING PROTEIN 1"/>
    <property type="match status" value="1"/>
</dbReference>
<evidence type="ECO:0000256" key="5">
    <source>
        <dbReference type="ARBA" id="ARBA00023329"/>
    </source>
</evidence>
<dbReference type="InterPro" id="IPR055356">
    <property type="entry name" value="ZP-N"/>
</dbReference>
<dbReference type="InterPro" id="IPR048290">
    <property type="entry name" value="ZP_chr"/>
</dbReference>
<keyword evidence="7" id="KW-0812">Transmembrane</keyword>
<feature type="non-terminal residue" evidence="10">
    <location>
        <position position="574"/>
    </location>
</feature>
<comment type="caution">
    <text evidence="10">The sequence shown here is derived from an EMBL/GenBank/DDBJ whole genome shotgun (WGS) entry which is preliminary data.</text>
</comment>
<dbReference type="FunFam" id="2.60.120.290:FF:000005">
    <property type="entry name" value="Procollagen C-endopeptidase enhancer 1"/>
    <property type="match status" value="1"/>
</dbReference>
<dbReference type="FunFam" id="2.60.40.4100:FF:000005">
    <property type="entry name" value="Deleted in malignant brain tumors 1"/>
    <property type="match status" value="1"/>
</dbReference>
<accession>A0A7K4YFX2</accession>
<evidence type="ECO:0000259" key="8">
    <source>
        <dbReference type="PROSITE" id="PS01180"/>
    </source>
</evidence>
<dbReference type="InterPro" id="IPR001507">
    <property type="entry name" value="ZP_dom"/>
</dbReference>
<dbReference type="InterPro" id="IPR000859">
    <property type="entry name" value="CUB_dom"/>
</dbReference>
<evidence type="ECO:0000256" key="3">
    <source>
        <dbReference type="ARBA" id="ARBA00023157"/>
    </source>
</evidence>
<dbReference type="CDD" id="cd00041">
    <property type="entry name" value="CUB"/>
    <property type="match status" value="2"/>
</dbReference>
<evidence type="ECO:0000259" key="9">
    <source>
        <dbReference type="PROSITE" id="PS51034"/>
    </source>
</evidence>
<evidence type="ECO:0000256" key="7">
    <source>
        <dbReference type="SAM" id="Phobius"/>
    </source>
</evidence>
<dbReference type="SMART" id="SM00042">
    <property type="entry name" value="CUB"/>
    <property type="match status" value="2"/>
</dbReference>
<sequence>VGAPRCGASLNELNKPLKIELNANANCIWQIQRNTNQTIRLIFSYFKFAPSSSCETENIKVYDGPSTSSPLLGQVCNTTDAVPVFQSSSDSATFLITTNSAAFKRNFFVFYYYFSPGTKIENCGGQLAGPNGTLTTPNYPASYPPFTYCIWHIQTAKNTKIQLQFRDFFLELDPNCQFDFTAVYDGLTTNSSLLGKVCGLAQPAFESSSNAMTVVLSTDYANSYRGFSAQYTSVPLPGPAEPDVFLTCSSDNMKIVLSKSYLASLGYNKTHLQLNDPSCRPVVTDSVIFSFPLGSCGTTKKDEGHSITYTNIITLSATGNIITRQKSIQIIAKCKMGNNSTLEVIYITQNNTIQNTTAVGRYNVSMAFYNSDSFSNPVRQFPYYVDLNQTLFAQVSLHSTDPNLLVFVDTCTASPEPNSGSLTYDLIRSGCNKDDTVVTYPPHEHYGRFKFNAFRFLRSSPSVYLQCDILICDSKTTSSRCTEGCVSRHKRDLSYTWKTNTIVGPIRLRRELRSADHSESLTKAAAEESPNLQQYSFYALSFVVLISNVIIVVAVVLKYRKRHAGYGYQTIQSS</sequence>
<dbReference type="EMBL" id="VYZL01001631">
    <property type="protein sequence ID" value="NWR57903.1"/>
    <property type="molecule type" value="Genomic_DNA"/>
</dbReference>
<name>A0A7K4YFX2_BUCAB</name>
<feature type="domain" description="CUB" evidence="8">
    <location>
        <begin position="123"/>
        <end position="234"/>
    </location>
</feature>
<proteinExistence type="predicted"/>
<dbReference type="PRINTS" id="PR00023">
    <property type="entry name" value="ZPELLUCIDA"/>
</dbReference>
<evidence type="ECO:0000256" key="6">
    <source>
        <dbReference type="PROSITE-ProRule" id="PRU00059"/>
    </source>
</evidence>
<dbReference type="OrthoDB" id="10063988at2759"/>
<dbReference type="InterPro" id="IPR035914">
    <property type="entry name" value="Sperma_CUB_dom_sf"/>
</dbReference>
<feature type="domain" description="CUB" evidence="8">
    <location>
        <begin position="6"/>
        <end position="114"/>
    </location>
</feature>
<dbReference type="PROSITE" id="PS51034">
    <property type="entry name" value="ZP_2"/>
    <property type="match status" value="1"/>
</dbReference>
<dbReference type="SMART" id="SM00241">
    <property type="entry name" value="ZP"/>
    <property type="match status" value="1"/>
</dbReference>
<keyword evidence="5" id="KW-0968">Cytoplasmic vesicle</keyword>
<comment type="caution">
    <text evidence="6">Lacks conserved residue(s) required for the propagation of feature annotation.</text>
</comment>
<evidence type="ECO:0000256" key="2">
    <source>
        <dbReference type="ARBA" id="ARBA00022729"/>
    </source>
</evidence>
<dbReference type="Pfam" id="PF23344">
    <property type="entry name" value="ZP-N"/>
    <property type="match status" value="1"/>
</dbReference>
<evidence type="ECO:0000313" key="10">
    <source>
        <dbReference type="EMBL" id="NWR57903.1"/>
    </source>
</evidence>
<evidence type="ECO:0000313" key="11">
    <source>
        <dbReference type="Proteomes" id="UP000551127"/>
    </source>
</evidence>
<keyword evidence="4" id="KW-0325">Glycoprotein</keyword>
<dbReference type="Gene3D" id="2.60.40.4100">
    <property type="entry name" value="Zona pellucida, ZP-C domain"/>
    <property type="match status" value="1"/>
</dbReference>
<evidence type="ECO:0000256" key="1">
    <source>
        <dbReference type="ARBA" id="ARBA00004398"/>
    </source>
</evidence>
<dbReference type="Pfam" id="PF00100">
    <property type="entry name" value="Zona_pellucida"/>
    <property type="match status" value="1"/>
</dbReference>
<keyword evidence="3" id="KW-1015">Disulfide bond</keyword>
<dbReference type="GO" id="GO:0030133">
    <property type="term" value="C:transport vesicle"/>
    <property type="evidence" value="ECO:0007669"/>
    <property type="project" value="UniProtKB-SubCell"/>
</dbReference>
<dbReference type="Gene3D" id="2.60.40.3210">
    <property type="entry name" value="Zona pellucida, ZP-N domain"/>
    <property type="match status" value="1"/>
</dbReference>
<dbReference type="PROSITE" id="PS01180">
    <property type="entry name" value="CUB"/>
    <property type="match status" value="2"/>
</dbReference>
<dbReference type="SUPFAM" id="SSF49854">
    <property type="entry name" value="Spermadhesin, CUB domain"/>
    <property type="match status" value="2"/>
</dbReference>
<keyword evidence="2" id="KW-0732">Signal</keyword>
<dbReference type="Proteomes" id="UP000551127">
    <property type="component" value="Unassembled WGS sequence"/>
</dbReference>
<feature type="domain" description="ZP" evidence="9">
    <location>
        <begin position="247"/>
        <end position="488"/>
    </location>
</feature>
<evidence type="ECO:0000256" key="4">
    <source>
        <dbReference type="ARBA" id="ARBA00023180"/>
    </source>
</evidence>
<dbReference type="AlphaFoldDB" id="A0A7K4YFX2"/>
<feature type="transmembrane region" description="Helical" evidence="7">
    <location>
        <begin position="535"/>
        <end position="557"/>
    </location>
</feature>
<dbReference type="Pfam" id="PF00431">
    <property type="entry name" value="CUB"/>
    <property type="match status" value="2"/>
</dbReference>
<comment type="subcellular location">
    <subcellularLocation>
        <location evidence="1">Cytoplasmic vesicle</location>
        <location evidence="1">Secretory vesicle</location>
    </subcellularLocation>
</comment>
<feature type="non-terminal residue" evidence="10">
    <location>
        <position position="1"/>
    </location>
</feature>
<organism evidence="10 11">
    <name type="scientific">Bucorvus abyssinicus</name>
    <name type="common">Northern ground-hornbill</name>
    <name type="synonym">Abyssinian ground-hornbill</name>
    <dbReference type="NCBI Taxonomy" id="153643"/>
    <lineage>
        <taxon>Eukaryota</taxon>
        <taxon>Metazoa</taxon>
        <taxon>Chordata</taxon>
        <taxon>Craniata</taxon>
        <taxon>Vertebrata</taxon>
        <taxon>Euteleostomi</taxon>
        <taxon>Archelosauria</taxon>
        <taxon>Archosauria</taxon>
        <taxon>Dinosauria</taxon>
        <taxon>Saurischia</taxon>
        <taxon>Theropoda</taxon>
        <taxon>Coelurosauria</taxon>
        <taxon>Aves</taxon>
        <taxon>Neognathae</taxon>
        <taxon>Neoaves</taxon>
        <taxon>Telluraves</taxon>
        <taxon>Coraciimorphae</taxon>
        <taxon>Bucerotiformes</taxon>
        <taxon>Bucorvidae</taxon>
        <taxon>Bucorvus</taxon>
    </lineage>
</organism>
<dbReference type="InterPro" id="IPR055355">
    <property type="entry name" value="ZP-C"/>
</dbReference>
<dbReference type="Gene3D" id="2.60.120.290">
    <property type="entry name" value="Spermadhesin, CUB domain"/>
    <property type="match status" value="2"/>
</dbReference>
<keyword evidence="7" id="KW-1133">Transmembrane helix</keyword>
<keyword evidence="7" id="KW-0472">Membrane</keyword>
<dbReference type="InterPro" id="IPR042235">
    <property type="entry name" value="ZP-C_dom"/>
</dbReference>
<gene>
    <name evidence="10" type="primary">Cuzd1</name>
    <name evidence="10" type="ORF">BUCABY_R01938</name>
</gene>
<reference evidence="10 11" key="1">
    <citation type="submission" date="2019-09" db="EMBL/GenBank/DDBJ databases">
        <title>Bird 10,000 Genomes (B10K) Project - Family phase.</title>
        <authorList>
            <person name="Zhang G."/>
        </authorList>
    </citation>
    <scope>NUCLEOTIDE SEQUENCE [LARGE SCALE GENOMIC DNA]</scope>
    <source>
        <strain evidence="10">B10K-DU-012-80</strain>
    </source>
</reference>
<dbReference type="PANTHER" id="PTHR14002">
    <property type="entry name" value="ENDOGLIN/TGF-BETA RECEPTOR TYPE III"/>
    <property type="match status" value="1"/>
</dbReference>